<dbReference type="Proteomes" id="UP001149140">
    <property type="component" value="Unassembled WGS sequence"/>
</dbReference>
<feature type="domain" description="HTH luxR-type" evidence="3">
    <location>
        <begin position="852"/>
        <end position="918"/>
    </location>
</feature>
<dbReference type="CDD" id="cd06170">
    <property type="entry name" value="LuxR_C_like"/>
    <property type="match status" value="1"/>
</dbReference>
<evidence type="ECO:0000256" key="1">
    <source>
        <dbReference type="ARBA" id="ARBA00022741"/>
    </source>
</evidence>
<dbReference type="PANTHER" id="PTHR16305">
    <property type="entry name" value="TESTICULAR SOLUBLE ADENYLYL CYCLASE"/>
    <property type="match status" value="1"/>
</dbReference>
<dbReference type="GO" id="GO:0003677">
    <property type="term" value="F:DNA binding"/>
    <property type="evidence" value="ECO:0007669"/>
    <property type="project" value="InterPro"/>
</dbReference>
<proteinExistence type="predicted"/>
<evidence type="ECO:0000256" key="2">
    <source>
        <dbReference type="ARBA" id="ARBA00022840"/>
    </source>
</evidence>
<dbReference type="InterPro" id="IPR027417">
    <property type="entry name" value="P-loop_NTPase"/>
</dbReference>
<evidence type="ECO:0000313" key="5">
    <source>
        <dbReference type="Proteomes" id="UP001149140"/>
    </source>
</evidence>
<dbReference type="EMBL" id="JAPDOD010000007">
    <property type="protein sequence ID" value="MDA0160817.1"/>
    <property type="molecule type" value="Genomic_DNA"/>
</dbReference>
<comment type="caution">
    <text evidence="4">The sequence shown here is derived from an EMBL/GenBank/DDBJ whole genome shotgun (WGS) entry which is preliminary data.</text>
</comment>
<dbReference type="SUPFAM" id="SSF46894">
    <property type="entry name" value="C-terminal effector domain of the bipartite response regulators"/>
    <property type="match status" value="1"/>
</dbReference>
<dbReference type="SUPFAM" id="SSF52540">
    <property type="entry name" value="P-loop containing nucleoside triphosphate hydrolases"/>
    <property type="match status" value="1"/>
</dbReference>
<accession>A0A9X3S1A1</accession>
<dbReference type="InterPro" id="IPR041664">
    <property type="entry name" value="AAA_16"/>
</dbReference>
<protein>
    <submittedName>
        <fullName evidence="4">AAA family ATPase</fullName>
    </submittedName>
</protein>
<dbReference type="InterPro" id="IPR000792">
    <property type="entry name" value="Tscrpt_reg_LuxR_C"/>
</dbReference>
<dbReference type="PROSITE" id="PS00622">
    <property type="entry name" value="HTH_LUXR_1"/>
    <property type="match status" value="1"/>
</dbReference>
<dbReference type="AlphaFoldDB" id="A0A9X3S1A1"/>
<keyword evidence="1" id="KW-0547">Nucleotide-binding</keyword>
<keyword evidence="5" id="KW-1185">Reference proteome</keyword>
<dbReference type="InterPro" id="IPR011990">
    <property type="entry name" value="TPR-like_helical_dom_sf"/>
</dbReference>
<dbReference type="InterPro" id="IPR036388">
    <property type="entry name" value="WH-like_DNA-bd_sf"/>
</dbReference>
<dbReference type="Gene3D" id="1.10.10.10">
    <property type="entry name" value="Winged helix-like DNA-binding domain superfamily/Winged helix DNA-binding domain"/>
    <property type="match status" value="1"/>
</dbReference>
<dbReference type="Pfam" id="PF13191">
    <property type="entry name" value="AAA_16"/>
    <property type="match status" value="1"/>
</dbReference>
<dbReference type="PROSITE" id="PS50043">
    <property type="entry name" value="HTH_LUXR_2"/>
    <property type="match status" value="1"/>
</dbReference>
<dbReference type="GO" id="GO:0005737">
    <property type="term" value="C:cytoplasm"/>
    <property type="evidence" value="ECO:0007669"/>
    <property type="project" value="TreeGrafter"/>
</dbReference>
<dbReference type="GO" id="GO:0006355">
    <property type="term" value="P:regulation of DNA-templated transcription"/>
    <property type="evidence" value="ECO:0007669"/>
    <property type="project" value="InterPro"/>
</dbReference>
<sequence>MLLERDRELSVLRALAGAAAQGDAGLAVVEGPAGIGKTRLLSEARREASAAGVRVLSARGGELEQELAFGVVRQLFEATISEPLLEGAAAAAREVFEGPASGVAGDDASFAILHALYRLTVNLAEPAPLLLAVDDLQWCDEPSLRWLNYLVRRLDGLRVTVLCGVRPFEHHTHAHLLAELTGDPLAVTLHPKPLSEAATGELLADGADAVFSRACHEATGGNPLWLVELAKALRAEGVPPDAAHVSAVEAIAPRAVSRAVLVRIGRLSRDAAAVARSTAVLGDVAALALVAELAGLDDAAAVPAAGELVDAEVFADQVAMTFVHPLIRAAVYEDIPVHERALAHERAAQLLRDRGVDAGTVATQLVLAPPRGEAWVVDVLERAARAGSRAGAPAGAVTYLTRALDEPPPSERRADVLVSLGSAENLLNETRSETHLREALELTDDPTARGAAALQLGHTLLMTRRAEEAVALARRTADALPPDAGVLLAALEALRLTGAIFGVSEPDTPERIARHRRLPLAPGIGPKVLAGIAAHQWAYSGGSADECAPLALAALDGGDLIAGGHLLPSVAATIVVVLADRAEATDVWDALLTQAHVSGSLGFKSAASICRGYTLLRSGELAEAEASLRDGIEELTLGGATNGRVEIAAWLAAVERERGNLAAARRELEAVSDPGDPSQAARYWLDSQAEQLLAEERFEEALAVARDAAQRFAAMHAIDTPARSHEALALHHLGHRDQALALAAEEVATARRWGAPAIMARALRTLGTVEQGDGLAHLREAAALAERSPARLELAKALAAAGAALRADRRPSEAREPLRRALELADALGAGALATQVRQELYAAGGRPRTTALQGPASLTPSERRVAERAAAGQTNRAIAEALFVTPKTVELHLRNAYGKLGARNRRDLPALLEPAPG</sequence>
<organism evidence="4 5">
    <name type="scientific">Solirubrobacter ginsenosidimutans</name>
    <dbReference type="NCBI Taxonomy" id="490573"/>
    <lineage>
        <taxon>Bacteria</taxon>
        <taxon>Bacillati</taxon>
        <taxon>Actinomycetota</taxon>
        <taxon>Thermoleophilia</taxon>
        <taxon>Solirubrobacterales</taxon>
        <taxon>Solirubrobacteraceae</taxon>
        <taxon>Solirubrobacter</taxon>
    </lineage>
</organism>
<dbReference type="PRINTS" id="PR00038">
    <property type="entry name" value="HTHLUXR"/>
</dbReference>
<dbReference type="GO" id="GO:0004016">
    <property type="term" value="F:adenylate cyclase activity"/>
    <property type="evidence" value="ECO:0007669"/>
    <property type="project" value="TreeGrafter"/>
</dbReference>
<name>A0A9X3S1A1_9ACTN</name>
<keyword evidence="2" id="KW-0067">ATP-binding</keyword>
<dbReference type="GO" id="GO:0005524">
    <property type="term" value="F:ATP binding"/>
    <property type="evidence" value="ECO:0007669"/>
    <property type="project" value="UniProtKB-KW"/>
</dbReference>
<evidence type="ECO:0000313" key="4">
    <source>
        <dbReference type="EMBL" id="MDA0160817.1"/>
    </source>
</evidence>
<reference evidence="4" key="1">
    <citation type="submission" date="2022-10" db="EMBL/GenBank/DDBJ databases">
        <title>The WGS of Solirubrobacter ginsenosidimutans DSM 21036.</title>
        <authorList>
            <person name="Jiang Z."/>
        </authorList>
    </citation>
    <scope>NUCLEOTIDE SEQUENCE</scope>
    <source>
        <strain evidence="4">DSM 21036</strain>
    </source>
</reference>
<dbReference type="SMART" id="SM00421">
    <property type="entry name" value="HTH_LUXR"/>
    <property type="match status" value="1"/>
</dbReference>
<gene>
    <name evidence="4" type="ORF">OM076_11125</name>
</gene>
<dbReference type="RefSeq" id="WP_270039894.1">
    <property type="nucleotide sequence ID" value="NZ_JAPDOD010000007.1"/>
</dbReference>
<dbReference type="SUPFAM" id="SSF48452">
    <property type="entry name" value="TPR-like"/>
    <property type="match status" value="1"/>
</dbReference>
<dbReference type="Gene3D" id="1.25.40.10">
    <property type="entry name" value="Tetratricopeptide repeat domain"/>
    <property type="match status" value="1"/>
</dbReference>
<dbReference type="Pfam" id="PF00196">
    <property type="entry name" value="GerE"/>
    <property type="match status" value="1"/>
</dbReference>
<evidence type="ECO:0000259" key="3">
    <source>
        <dbReference type="PROSITE" id="PS50043"/>
    </source>
</evidence>
<dbReference type="InterPro" id="IPR016032">
    <property type="entry name" value="Sig_transdc_resp-reg_C-effctor"/>
</dbReference>
<dbReference type="PANTHER" id="PTHR16305:SF35">
    <property type="entry name" value="TRANSCRIPTIONAL ACTIVATOR DOMAIN"/>
    <property type="match status" value="1"/>
</dbReference>